<keyword evidence="6 12" id="KW-0863">Zinc-finger</keyword>
<dbReference type="Pfam" id="PF00096">
    <property type="entry name" value="zf-C2H2"/>
    <property type="match status" value="7"/>
</dbReference>
<evidence type="ECO:0000259" key="16">
    <source>
        <dbReference type="PROSITE" id="PS50806"/>
    </source>
</evidence>
<dbReference type="FunFam" id="3.30.160.60:FF:000771">
    <property type="entry name" value="zinc finger protein 648"/>
    <property type="match status" value="1"/>
</dbReference>
<dbReference type="SMART" id="SM00355">
    <property type="entry name" value="ZnF_C2H2"/>
    <property type="match status" value="9"/>
</dbReference>
<evidence type="ECO:0000256" key="11">
    <source>
        <dbReference type="ARBA" id="ARBA00023242"/>
    </source>
</evidence>
<feature type="region of interest" description="Disordered" evidence="13">
    <location>
        <begin position="97"/>
        <end position="158"/>
    </location>
</feature>
<evidence type="ECO:0000256" key="7">
    <source>
        <dbReference type="ARBA" id="ARBA00022833"/>
    </source>
</evidence>
<evidence type="ECO:0000259" key="15">
    <source>
        <dbReference type="PROSITE" id="PS50805"/>
    </source>
</evidence>
<evidence type="ECO:0000313" key="17">
    <source>
        <dbReference type="EMBL" id="KAG8431024.1"/>
    </source>
</evidence>
<evidence type="ECO:0000256" key="6">
    <source>
        <dbReference type="ARBA" id="ARBA00022771"/>
    </source>
</evidence>
<gene>
    <name evidence="17" type="ORF">GDO86_019549</name>
</gene>
<feature type="compositionally biased region" description="Polar residues" evidence="13">
    <location>
        <begin position="220"/>
        <end position="257"/>
    </location>
</feature>
<evidence type="ECO:0000256" key="10">
    <source>
        <dbReference type="ARBA" id="ARBA00023163"/>
    </source>
</evidence>
<dbReference type="GO" id="GO:0005634">
    <property type="term" value="C:nucleus"/>
    <property type="evidence" value="ECO:0007669"/>
    <property type="project" value="UniProtKB-SubCell"/>
</dbReference>
<dbReference type="InterPro" id="IPR003655">
    <property type="entry name" value="aKRAB"/>
</dbReference>
<dbReference type="FunFam" id="3.30.160.60:FF:002668">
    <property type="entry name" value="Paternally expressed 3"/>
    <property type="match status" value="1"/>
</dbReference>
<protein>
    <submittedName>
        <fullName evidence="17">Uncharacterized protein</fullName>
    </submittedName>
</protein>
<feature type="domain" description="C2H2-type" evidence="14">
    <location>
        <begin position="358"/>
        <end position="385"/>
    </location>
</feature>
<dbReference type="Pfam" id="PF12874">
    <property type="entry name" value="zf-met"/>
    <property type="match status" value="1"/>
</dbReference>
<evidence type="ECO:0000256" key="2">
    <source>
        <dbReference type="ARBA" id="ARBA00004123"/>
    </source>
</evidence>
<dbReference type="InterPro" id="IPR036051">
    <property type="entry name" value="KRAB_dom_sf"/>
</dbReference>
<keyword evidence="10" id="KW-0804">Transcription</keyword>
<dbReference type="SUPFAM" id="SSF109640">
    <property type="entry name" value="KRAB domain (Kruppel-associated box)"/>
    <property type="match status" value="1"/>
</dbReference>
<dbReference type="Pfam" id="PF01352">
    <property type="entry name" value="KRAB"/>
    <property type="match status" value="1"/>
</dbReference>
<dbReference type="InterPro" id="IPR001909">
    <property type="entry name" value="KRAB"/>
</dbReference>
<keyword evidence="11" id="KW-0539">Nucleus</keyword>
<dbReference type="GO" id="GO:0000977">
    <property type="term" value="F:RNA polymerase II transcription regulatory region sequence-specific DNA binding"/>
    <property type="evidence" value="ECO:0007669"/>
    <property type="project" value="TreeGrafter"/>
</dbReference>
<evidence type="ECO:0000256" key="4">
    <source>
        <dbReference type="ARBA" id="ARBA00022723"/>
    </source>
</evidence>
<dbReference type="FunFam" id="3.30.160.60:FF:000744">
    <property type="entry name" value="zinc finger E-box-binding homeobox 1"/>
    <property type="match status" value="1"/>
</dbReference>
<feature type="domain" description="C2H2-type" evidence="14">
    <location>
        <begin position="470"/>
        <end position="497"/>
    </location>
</feature>
<dbReference type="PROSITE" id="PS50806">
    <property type="entry name" value="KRAB_RELATED"/>
    <property type="match status" value="1"/>
</dbReference>
<dbReference type="InterPro" id="IPR036236">
    <property type="entry name" value="Znf_C2H2_sf"/>
</dbReference>
<keyword evidence="18" id="KW-1185">Reference proteome</keyword>
<evidence type="ECO:0000256" key="13">
    <source>
        <dbReference type="SAM" id="MobiDB-lite"/>
    </source>
</evidence>
<feature type="domain" description="C2H2-type" evidence="14">
    <location>
        <begin position="302"/>
        <end position="329"/>
    </location>
</feature>
<feature type="domain" description="C2H2-type" evidence="14">
    <location>
        <begin position="330"/>
        <end position="357"/>
    </location>
</feature>
<dbReference type="GO" id="GO:0008270">
    <property type="term" value="F:zinc ion binding"/>
    <property type="evidence" value="ECO:0007669"/>
    <property type="project" value="UniProtKB-KW"/>
</dbReference>
<comment type="caution">
    <text evidence="17">The sequence shown here is derived from an EMBL/GenBank/DDBJ whole genome shotgun (WGS) entry which is preliminary data.</text>
</comment>
<feature type="compositionally biased region" description="Low complexity" evidence="13">
    <location>
        <begin position="261"/>
        <end position="296"/>
    </location>
</feature>
<evidence type="ECO:0000256" key="12">
    <source>
        <dbReference type="PROSITE-ProRule" id="PRU00042"/>
    </source>
</evidence>
<feature type="region of interest" description="Disordered" evidence="13">
    <location>
        <begin position="214"/>
        <end position="299"/>
    </location>
</feature>
<dbReference type="Proteomes" id="UP000812440">
    <property type="component" value="Unassembled WGS sequence"/>
</dbReference>
<evidence type="ECO:0000256" key="3">
    <source>
        <dbReference type="ARBA" id="ARBA00006991"/>
    </source>
</evidence>
<dbReference type="FunFam" id="3.30.160.60:FF:001064">
    <property type="entry name" value="Zinc finger protein 425"/>
    <property type="match status" value="1"/>
</dbReference>
<feature type="domain" description="C2H2-type" evidence="14">
    <location>
        <begin position="194"/>
        <end position="221"/>
    </location>
</feature>
<comment type="similarity">
    <text evidence="3">Belongs to the krueppel C2H2-type zinc-finger protein family.</text>
</comment>
<dbReference type="PANTHER" id="PTHR24409:SF295">
    <property type="entry name" value="AZ2-RELATED"/>
    <property type="match status" value="1"/>
</dbReference>
<dbReference type="PANTHER" id="PTHR24409">
    <property type="entry name" value="ZINC FINGER PROTEIN 142"/>
    <property type="match status" value="1"/>
</dbReference>
<feature type="domain" description="C2H2-type" evidence="14">
    <location>
        <begin position="386"/>
        <end position="413"/>
    </location>
</feature>
<comment type="subcellular location">
    <subcellularLocation>
        <location evidence="2">Nucleus</location>
    </subcellularLocation>
</comment>
<dbReference type="PROSITE" id="PS50805">
    <property type="entry name" value="KRAB"/>
    <property type="match status" value="1"/>
</dbReference>
<feature type="domain" description="C2H2-type" evidence="14">
    <location>
        <begin position="166"/>
        <end position="193"/>
    </location>
</feature>
<sequence>MAKCRVRHLIDGRSETGCGSVKFDEVAVFFSEEEWNFLTEQQRALYMEVMKENYDHLIYLGFEVPVILSLLENKGVNNDVASDSSLLTAATSNGGDTSCDRLKENSSADVSSKEQNQDLHRKEKPTKNVHWKDEEVESENSHENENVEDQSPTSIQGRNLRKRKQYFCHDCEKCFKHSSALEAHRRVHSGDKPHKCDICAENFSFKSELIVHRRKHSRDSTSQPQDVENKTPATNVTSAHTSPVNSSHASPSVNAPSGNIVPAKSSSVSASTPAESTRAPAAQTQNSSTTTNNTSSFGEKPHKCNYCEKRFNDLSILEAHHRIHTGKLAYPCTMCDQSFSKPSLLAAHNNTHKEGKPYQCDQCDKNFNDQSLLVAHKRTHTGEKPHKCSHCNKWFPNRTSLIAHEECHLKPKPYKCKHCEKSFNDKSLLITHEGVHTDTKPFKCTQCPESFFLKTQLIVHQATHAPEKPFPCSQCERSFNKKETLLAHIRVHNLQSVQTQKPHRQ</sequence>
<feature type="domain" description="C2H2-type" evidence="14">
    <location>
        <begin position="442"/>
        <end position="469"/>
    </location>
</feature>
<dbReference type="GO" id="GO:0000981">
    <property type="term" value="F:DNA-binding transcription factor activity, RNA polymerase II-specific"/>
    <property type="evidence" value="ECO:0007669"/>
    <property type="project" value="TreeGrafter"/>
</dbReference>
<evidence type="ECO:0000259" key="14">
    <source>
        <dbReference type="PROSITE" id="PS50157"/>
    </source>
</evidence>
<dbReference type="PROSITE" id="PS00028">
    <property type="entry name" value="ZINC_FINGER_C2H2_1"/>
    <property type="match status" value="9"/>
</dbReference>
<feature type="domain" description="KRAB-related" evidence="16">
    <location>
        <begin position="18"/>
        <end position="83"/>
    </location>
</feature>
<dbReference type="InterPro" id="IPR013087">
    <property type="entry name" value="Znf_C2H2_type"/>
</dbReference>
<dbReference type="Gene3D" id="6.10.140.140">
    <property type="match status" value="1"/>
</dbReference>
<reference evidence="17" key="1">
    <citation type="thesis" date="2020" institute="ProQuest LLC" country="789 East Eisenhower Parkway, Ann Arbor, MI, USA">
        <title>Comparative Genomics and Chromosome Evolution.</title>
        <authorList>
            <person name="Mudd A.B."/>
        </authorList>
    </citation>
    <scope>NUCLEOTIDE SEQUENCE</scope>
    <source>
        <strain evidence="17">Female2</strain>
        <tissue evidence="17">Blood</tissue>
    </source>
</reference>
<accession>A0A8T2IIP1</accession>
<organism evidence="17 18">
    <name type="scientific">Hymenochirus boettgeri</name>
    <name type="common">Congo dwarf clawed frog</name>
    <dbReference type="NCBI Taxonomy" id="247094"/>
    <lineage>
        <taxon>Eukaryota</taxon>
        <taxon>Metazoa</taxon>
        <taxon>Chordata</taxon>
        <taxon>Craniata</taxon>
        <taxon>Vertebrata</taxon>
        <taxon>Euteleostomi</taxon>
        <taxon>Amphibia</taxon>
        <taxon>Batrachia</taxon>
        <taxon>Anura</taxon>
        <taxon>Pipoidea</taxon>
        <taxon>Pipidae</taxon>
        <taxon>Pipinae</taxon>
        <taxon>Hymenochirus</taxon>
    </lineage>
</organism>
<dbReference type="FunFam" id="3.30.160.60:FF:000621">
    <property type="entry name" value="FLT3-interacting zinc finger 1"/>
    <property type="match status" value="1"/>
</dbReference>
<evidence type="ECO:0000256" key="5">
    <source>
        <dbReference type="ARBA" id="ARBA00022737"/>
    </source>
</evidence>
<feature type="domain" description="C2H2-type" evidence="14">
    <location>
        <begin position="414"/>
        <end position="441"/>
    </location>
</feature>
<evidence type="ECO:0000313" key="18">
    <source>
        <dbReference type="Proteomes" id="UP000812440"/>
    </source>
</evidence>
<evidence type="ECO:0000256" key="8">
    <source>
        <dbReference type="ARBA" id="ARBA00023015"/>
    </source>
</evidence>
<evidence type="ECO:0000256" key="9">
    <source>
        <dbReference type="ARBA" id="ARBA00023125"/>
    </source>
</evidence>
<feature type="compositionally biased region" description="Basic and acidic residues" evidence="13">
    <location>
        <begin position="98"/>
        <end position="121"/>
    </location>
</feature>
<evidence type="ECO:0000256" key="1">
    <source>
        <dbReference type="ARBA" id="ARBA00003767"/>
    </source>
</evidence>
<feature type="domain" description="KRAB" evidence="15">
    <location>
        <begin position="21"/>
        <end position="90"/>
    </location>
</feature>
<comment type="function">
    <text evidence="1">May be involved in transcriptional regulation.</text>
</comment>
<dbReference type="OrthoDB" id="6077919at2759"/>
<dbReference type="FunFam" id="3.30.160.60:FF:000065">
    <property type="entry name" value="B-cell CLL/lymphoma 6, member B"/>
    <property type="match status" value="2"/>
</dbReference>
<dbReference type="SUPFAM" id="SSF57667">
    <property type="entry name" value="beta-beta-alpha zinc fingers"/>
    <property type="match status" value="5"/>
</dbReference>
<keyword evidence="7" id="KW-0862">Zinc</keyword>
<dbReference type="AlphaFoldDB" id="A0A8T2IIP1"/>
<name>A0A8T2IIP1_9PIPI</name>
<dbReference type="SMART" id="SM00349">
    <property type="entry name" value="KRAB"/>
    <property type="match status" value="1"/>
</dbReference>
<keyword evidence="8" id="KW-0805">Transcription regulation</keyword>
<dbReference type="EMBL" id="JAACNH010000412">
    <property type="protein sequence ID" value="KAG8431024.1"/>
    <property type="molecule type" value="Genomic_DNA"/>
</dbReference>
<keyword evidence="9" id="KW-0238">DNA-binding</keyword>
<proteinExistence type="inferred from homology"/>
<dbReference type="CDD" id="cd07765">
    <property type="entry name" value="KRAB_A-box"/>
    <property type="match status" value="1"/>
</dbReference>
<keyword evidence="4" id="KW-0479">Metal-binding</keyword>
<keyword evidence="5" id="KW-0677">Repeat</keyword>
<dbReference type="Gene3D" id="3.30.160.60">
    <property type="entry name" value="Classic Zinc Finger"/>
    <property type="match status" value="9"/>
</dbReference>
<dbReference type="FunFam" id="3.30.160.60:FF:000512">
    <property type="entry name" value="zinc finger protein 197 isoform X1"/>
    <property type="match status" value="1"/>
</dbReference>
<dbReference type="PROSITE" id="PS50157">
    <property type="entry name" value="ZINC_FINGER_C2H2_2"/>
    <property type="match status" value="9"/>
</dbReference>